<comment type="caution">
    <text evidence="3">The sequence shown here is derived from an EMBL/GenBank/DDBJ whole genome shotgun (WGS) entry which is preliminary data.</text>
</comment>
<dbReference type="SMART" id="SM00239">
    <property type="entry name" value="C2"/>
    <property type="match status" value="1"/>
</dbReference>
<dbReference type="InterPro" id="IPR000008">
    <property type="entry name" value="C2_dom"/>
</dbReference>
<dbReference type="OrthoDB" id="5855668at2759"/>
<dbReference type="InterPro" id="IPR010734">
    <property type="entry name" value="Copine_C"/>
</dbReference>
<name>A0A8J2NUX0_9HEXA</name>
<organism evidence="3 4">
    <name type="scientific">Allacma fusca</name>
    <dbReference type="NCBI Taxonomy" id="39272"/>
    <lineage>
        <taxon>Eukaryota</taxon>
        <taxon>Metazoa</taxon>
        <taxon>Ecdysozoa</taxon>
        <taxon>Arthropoda</taxon>
        <taxon>Hexapoda</taxon>
        <taxon>Collembola</taxon>
        <taxon>Symphypleona</taxon>
        <taxon>Sminthuridae</taxon>
        <taxon>Allacma</taxon>
    </lineage>
</organism>
<keyword evidence="4" id="KW-1185">Reference proteome</keyword>
<dbReference type="PROSITE" id="PS50004">
    <property type="entry name" value="C2"/>
    <property type="match status" value="1"/>
</dbReference>
<dbReference type="PANTHER" id="PTHR10857">
    <property type="entry name" value="COPINE"/>
    <property type="match status" value="1"/>
</dbReference>
<dbReference type="InterPro" id="IPR045052">
    <property type="entry name" value="Copine"/>
</dbReference>
<dbReference type="FunFam" id="2.60.40.150:FF:000099">
    <property type="entry name" value="Copine 3"/>
    <property type="match status" value="1"/>
</dbReference>
<protein>
    <submittedName>
        <fullName evidence="3">Uncharacterized protein</fullName>
    </submittedName>
</protein>
<dbReference type="CDD" id="cd04048">
    <property type="entry name" value="C2A_Copine"/>
    <property type="match status" value="1"/>
</dbReference>
<dbReference type="Proteomes" id="UP000708208">
    <property type="component" value="Unassembled WGS sequence"/>
</dbReference>
<evidence type="ECO:0000313" key="4">
    <source>
        <dbReference type="Proteomes" id="UP000708208"/>
    </source>
</evidence>
<accession>A0A8J2NUX0</accession>
<sequence length="573" mass="63703">MNRQFTPDTAVEPTTVVEVSISCRDLLDKDIFSRSDPMACVYYQPVGSNEWIEFLRTEIIYNNLNPDFATKITMDYRFEEEQLLRIELYDIDSPSMNLSDHDFLGFSECTLGQIVSAGFHGLQIPLSHNRSKYYPILPKQNKMSKGCIILIAEELTQLKEELTIKFEGVSMGSSVCCLFPPKIFFELSKANESGKHVLIHRSEACEGESPTWEPVTMTMRSICNGDKDRGLRIQCFQVGMNGYHSSLGFLHTTVNKLLEMKGQSDGVPLVNSSNVEKSARLVLVHCTISPIYTFMEYIKNGTQIHCCFAIDFTASNGDPNEGNSLHHFSSQNNHTCPNPYEQAIQAVGDIIQDYDQTKQFPVYGFGARVPPAGTVSHNFYVTLNPDSPYCDDIVGVQNAYRNCVRQIQLAGPTNFAPIVKDVASLAKQSITGEHYYVLLIITDGIINDMPDTKEAIVTASSLPLSIIIVGVGQANFAAMDELDGDVVPLSFEGKLAERDIVQFVPFRDAQTWMASVCPEVAGKWSSSYDQTNRLAKVKLAQEVLAEIPDQLTSFMRSRGIIPAQPSTSAGKKK</sequence>
<dbReference type="PROSITE" id="PS50234">
    <property type="entry name" value="VWFA"/>
    <property type="match status" value="1"/>
</dbReference>
<proteinExistence type="predicted"/>
<dbReference type="EMBL" id="CAJVCH010061514">
    <property type="protein sequence ID" value="CAG7719447.1"/>
    <property type="molecule type" value="Genomic_DNA"/>
</dbReference>
<evidence type="ECO:0000259" key="1">
    <source>
        <dbReference type="PROSITE" id="PS50004"/>
    </source>
</evidence>
<dbReference type="Pfam" id="PF07002">
    <property type="entry name" value="Copine"/>
    <property type="match status" value="1"/>
</dbReference>
<evidence type="ECO:0000313" key="3">
    <source>
        <dbReference type="EMBL" id="CAG7719447.1"/>
    </source>
</evidence>
<feature type="domain" description="VWFA" evidence="2">
    <location>
        <begin position="305"/>
        <end position="483"/>
    </location>
</feature>
<dbReference type="GO" id="GO:0005886">
    <property type="term" value="C:plasma membrane"/>
    <property type="evidence" value="ECO:0007669"/>
    <property type="project" value="TreeGrafter"/>
</dbReference>
<gene>
    <name evidence="3" type="ORF">AFUS01_LOCUS8772</name>
</gene>
<reference evidence="3" key="1">
    <citation type="submission" date="2021-06" db="EMBL/GenBank/DDBJ databases">
        <authorList>
            <person name="Hodson N. C."/>
            <person name="Mongue J. A."/>
            <person name="Jaron S. K."/>
        </authorList>
    </citation>
    <scope>NUCLEOTIDE SEQUENCE</scope>
</reference>
<dbReference type="InterPro" id="IPR002035">
    <property type="entry name" value="VWF_A"/>
</dbReference>
<dbReference type="PANTHER" id="PTHR10857:SF106">
    <property type="entry name" value="C2 DOMAIN-CONTAINING PROTEIN"/>
    <property type="match status" value="1"/>
</dbReference>
<dbReference type="AlphaFoldDB" id="A0A8J2NUX0"/>
<evidence type="ECO:0000259" key="2">
    <source>
        <dbReference type="PROSITE" id="PS50234"/>
    </source>
</evidence>
<feature type="domain" description="C2" evidence="1">
    <location>
        <begin position="1"/>
        <end position="124"/>
    </location>
</feature>
<dbReference type="SMART" id="SM00327">
    <property type="entry name" value="VWA"/>
    <property type="match status" value="1"/>
</dbReference>
<dbReference type="GO" id="GO:0071277">
    <property type="term" value="P:cellular response to calcium ion"/>
    <property type="evidence" value="ECO:0007669"/>
    <property type="project" value="TreeGrafter"/>
</dbReference>
<dbReference type="Pfam" id="PF00168">
    <property type="entry name" value="C2"/>
    <property type="match status" value="1"/>
</dbReference>
<dbReference type="GO" id="GO:0005544">
    <property type="term" value="F:calcium-dependent phospholipid binding"/>
    <property type="evidence" value="ECO:0007669"/>
    <property type="project" value="InterPro"/>
</dbReference>